<dbReference type="GeneID" id="18917382"/>
<accession>K5W2I4</accession>
<feature type="transmembrane region" description="Helical" evidence="2">
    <location>
        <begin position="182"/>
        <end position="205"/>
    </location>
</feature>
<keyword evidence="2" id="KW-0812">Transmembrane</keyword>
<feature type="transmembrane region" description="Helical" evidence="2">
    <location>
        <begin position="108"/>
        <end position="128"/>
    </location>
</feature>
<dbReference type="OrthoDB" id="3235847at2759"/>
<organism evidence="3 4">
    <name type="scientific">Phanerochaete carnosa (strain HHB-10118-sp)</name>
    <name type="common">White-rot fungus</name>
    <name type="synonym">Peniophora carnosa</name>
    <dbReference type="NCBI Taxonomy" id="650164"/>
    <lineage>
        <taxon>Eukaryota</taxon>
        <taxon>Fungi</taxon>
        <taxon>Dikarya</taxon>
        <taxon>Basidiomycota</taxon>
        <taxon>Agaricomycotina</taxon>
        <taxon>Agaricomycetes</taxon>
        <taxon>Polyporales</taxon>
        <taxon>Phanerochaetaceae</taxon>
        <taxon>Phanerochaete</taxon>
    </lineage>
</organism>
<evidence type="ECO:0000256" key="1">
    <source>
        <dbReference type="SAM" id="MobiDB-lite"/>
    </source>
</evidence>
<evidence type="ECO:0000256" key="2">
    <source>
        <dbReference type="SAM" id="Phobius"/>
    </source>
</evidence>
<feature type="transmembrane region" description="Helical" evidence="2">
    <location>
        <begin position="77"/>
        <end position="96"/>
    </location>
</feature>
<feature type="transmembrane region" description="Helical" evidence="2">
    <location>
        <begin position="37"/>
        <end position="56"/>
    </location>
</feature>
<proteinExistence type="predicted"/>
<dbReference type="STRING" id="650164.K5W2I4"/>
<keyword evidence="4" id="KW-1185">Reference proteome</keyword>
<feature type="transmembrane region" description="Helical" evidence="2">
    <location>
        <begin position="226"/>
        <end position="244"/>
    </location>
</feature>
<keyword evidence="2" id="KW-0472">Membrane</keyword>
<dbReference type="HOGENOM" id="CLU_069427_0_0_1"/>
<keyword evidence="2" id="KW-1133">Transmembrane helix</keyword>
<dbReference type="EMBL" id="JH930474">
    <property type="protein sequence ID" value="EKM53129.1"/>
    <property type="molecule type" value="Genomic_DNA"/>
</dbReference>
<reference evidence="3 4" key="1">
    <citation type="journal article" date="2012" name="BMC Genomics">
        <title>Comparative genomics of the white-rot fungi, Phanerochaete carnosa and P. chrysosporium, to elucidate the genetic basis of the distinct wood types they colonize.</title>
        <authorList>
            <person name="Suzuki H."/>
            <person name="MacDonald J."/>
            <person name="Syed K."/>
            <person name="Salamov A."/>
            <person name="Hori C."/>
            <person name="Aerts A."/>
            <person name="Henrissat B."/>
            <person name="Wiebenga A."/>
            <person name="vanKuyk P.A."/>
            <person name="Barry K."/>
            <person name="Lindquist E."/>
            <person name="LaButti K."/>
            <person name="Lapidus A."/>
            <person name="Lucas S."/>
            <person name="Coutinho P."/>
            <person name="Gong Y."/>
            <person name="Samejima M."/>
            <person name="Mahadevan R."/>
            <person name="Abou-Zaid M."/>
            <person name="de Vries R.P."/>
            <person name="Igarashi K."/>
            <person name="Yadav J.S."/>
            <person name="Grigoriev I.V."/>
            <person name="Master E.R."/>
        </authorList>
    </citation>
    <scope>NUCLEOTIDE SEQUENCE [LARGE SCALE GENOMIC DNA]</scope>
    <source>
        <strain evidence="3 4">HHB-10118-sp</strain>
    </source>
</reference>
<gene>
    <name evidence="3" type="ORF">PHACADRAFT_259306</name>
</gene>
<dbReference type="KEGG" id="pco:PHACADRAFT_259306"/>
<name>K5W2I4_PHACS</name>
<evidence type="ECO:0000313" key="4">
    <source>
        <dbReference type="Proteomes" id="UP000008370"/>
    </source>
</evidence>
<dbReference type="InParanoid" id="K5W2I4"/>
<dbReference type="AlphaFoldDB" id="K5W2I4"/>
<dbReference type="Proteomes" id="UP000008370">
    <property type="component" value="Unassembled WGS sequence"/>
</dbReference>
<sequence>MSTPTASPPVPNTATIILPPGLTLDQYLTLQGDAVKIAITVAVAFAIIIWDYFVLLPDELMLYTEKDSKLLRAPNTVFFIVLRYSAILATLPSLFFTSVQNQHCQAAVILSQVGACLVVFSSGAIFCFRVHAMWHGNRAVYTLITIVFLTMISCWIAVATQYDATTGPATPFGSNCQMHPIVSWAPMSFGSSVLFDSTILLLTIAKLPRTRTTRSHVGRQIFRDTLMYFALTTVTNVVVLSIQALGEAHAMLKPTAVPFSTVVTATMGSRVYLNLRLLEKRRQVEAERIPLAMPIAMPRPGAGHTKNRMSGTTHVESLLSTAQALGSMGSKKDDLAAETAQSASSLDIERPL</sequence>
<feature type="transmembrane region" description="Helical" evidence="2">
    <location>
        <begin position="140"/>
        <end position="162"/>
    </location>
</feature>
<protein>
    <submittedName>
        <fullName evidence="3">Uncharacterized protein</fullName>
    </submittedName>
</protein>
<feature type="transmembrane region" description="Helical" evidence="2">
    <location>
        <begin position="256"/>
        <end position="273"/>
    </location>
</feature>
<feature type="region of interest" description="Disordered" evidence="1">
    <location>
        <begin position="329"/>
        <end position="352"/>
    </location>
</feature>
<evidence type="ECO:0000313" key="3">
    <source>
        <dbReference type="EMBL" id="EKM53129.1"/>
    </source>
</evidence>
<dbReference type="RefSeq" id="XP_007397831.1">
    <property type="nucleotide sequence ID" value="XM_007397769.1"/>
</dbReference>